<evidence type="ECO:0000313" key="2">
    <source>
        <dbReference type="Proteomes" id="UP001158067"/>
    </source>
</evidence>
<name>A0ABY1Q6W5_9BACT</name>
<organism evidence="1 2">
    <name type="scientific">Neorhodopirellula lusitana</name>
    <dbReference type="NCBI Taxonomy" id="445327"/>
    <lineage>
        <taxon>Bacteria</taxon>
        <taxon>Pseudomonadati</taxon>
        <taxon>Planctomycetota</taxon>
        <taxon>Planctomycetia</taxon>
        <taxon>Pirellulales</taxon>
        <taxon>Pirellulaceae</taxon>
        <taxon>Neorhodopirellula</taxon>
    </lineage>
</organism>
<dbReference type="Proteomes" id="UP001158067">
    <property type="component" value="Unassembled WGS sequence"/>
</dbReference>
<evidence type="ECO:0000313" key="1">
    <source>
        <dbReference type="EMBL" id="SMP61302.1"/>
    </source>
</evidence>
<protein>
    <submittedName>
        <fullName evidence="1">Uncharacterized protein</fullName>
    </submittedName>
</protein>
<proteinExistence type="predicted"/>
<keyword evidence="2" id="KW-1185">Reference proteome</keyword>
<reference evidence="1 2" key="1">
    <citation type="submission" date="2017-05" db="EMBL/GenBank/DDBJ databases">
        <authorList>
            <person name="Varghese N."/>
            <person name="Submissions S."/>
        </authorList>
    </citation>
    <scope>NUCLEOTIDE SEQUENCE [LARGE SCALE GENOMIC DNA]</scope>
    <source>
        <strain evidence="1 2">DSM 25457</strain>
    </source>
</reference>
<accession>A0ABY1Q6W5</accession>
<dbReference type="EMBL" id="FXUG01000007">
    <property type="protein sequence ID" value="SMP61302.1"/>
    <property type="molecule type" value="Genomic_DNA"/>
</dbReference>
<sequence length="97" mass="11204">MPWCDATFLGFHWQKDRETPTLILHLSSNQQPEFMLACVWACRLTVELEYGRSVGPLLTFDPKFTSLQGNRWSVHVDLPPQGYLKLECNDLRLVPVT</sequence>
<comment type="caution">
    <text evidence="1">The sequence shown here is derived from an EMBL/GenBank/DDBJ whole genome shotgun (WGS) entry which is preliminary data.</text>
</comment>
<gene>
    <name evidence="1" type="ORF">SAMN06265222_10773</name>
</gene>